<dbReference type="HOGENOM" id="CLU_030185_0_0_12"/>
<dbReference type="EMBL" id="CP002903">
    <property type="protein sequence ID" value="AEJ61085.1"/>
    <property type="molecule type" value="Genomic_DNA"/>
</dbReference>
<dbReference type="KEGG" id="stq:Spith_0810"/>
<protein>
    <submittedName>
        <fullName evidence="1">Uncharacterized protein</fullName>
    </submittedName>
</protein>
<dbReference type="OrthoDB" id="2111300at2"/>
<evidence type="ECO:0000313" key="1">
    <source>
        <dbReference type="EMBL" id="AEJ61085.1"/>
    </source>
</evidence>
<dbReference type="STRING" id="869211.Spith_0810"/>
<evidence type="ECO:0000313" key="2">
    <source>
        <dbReference type="Proteomes" id="UP000007254"/>
    </source>
</evidence>
<gene>
    <name evidence="1" type="ordered locus">Spith_0810</name>
</gene>
<dbReference type="RefSeq" id="WP_014624462.1">
    <property type="nucleotide sequence ID" value="NC_017583.1"/>
</dbReference>
<dbReference type="AlphaFoldDB" id="G0GB61"/>
<proteinExistence type="predicted"/>
<sequence>MKIRWMCVVLGVCALTLGSQELSFFEEGAAGLVEVSGKVESQVRLFTDPDEDAGDQAVSPFATVELGLTYEGERSRATARLHYSQWYDYTTQEGVYRSLEDLIDEAYVQIFLPWATLDVGYLKLVWGKGDKVHVFDTINPTDYSDFINPDYLDRKKAEKMVRLSVPVGTLGSWELVYVPVFTPDVFPMEGMWVQRELSELERAVEGVIEEAAAQMAQNLTTQYITGGMNPTAAQDLASLKAAAWAEETSSSAIRYDLPDSLEDFIAATRFTYSAGGVDLGLSYQYTFDRLPVIDTSRLATDYRVTISYDRVHLFGLEAGAAPGGFNLKGELAYFLTEDTAGDDPVVRNNRIAYLAGMDKDLPFGNLNVNLQVVGTVILGTSGIEAGDTEYDEDGTYTTTLVNAGITERLLHDTLTIELAGAYAVEDGDYMIRPKLEYNVADDIFLTASYTWFGGDEAGYFGQFNGNSFFQVGARMAF</sequence>
<accession>G0GB61</accession>
<organism evidence="1 2">
    <name type="scientific">Winmispira thermophila (strain ATCC 700085 / DSM 6578 / Z-1203)</name>
    <name type="common">Spirochaeta thermophila</name>
    <dbReference type="NCBI Taxonomy" id="869211"/>
    <lineage>
        <taxon>Bacteria</taxon>
        <taxon>Pseudomonadati</taxon>
        <taxon>Spirochaetota</taxon>
        <taxon>Spirochaetia</taxon>
        <taxon>Winmispirales</taxon>
        <taxon>Winmispiraceae</taxon>
        <taxon>Winmispira</taxon>
    </lineage>
</organism>
<name>G0GB61_WINT7</name>
<keyword evidence="2" id="KW-1185">Reference proteome</keyword>
<reference evidence="1 2" key="1">
    <citation type="submission" date="2011-06" db="EMBL/GenBank/DDBJ databases">
        <title>The complete genome of Spirochaeta thermophila DSM 6578.</title>
        <authorList>
            <consortium name="US DOE Joint Genome Institute (JGI-PGF)"/>
            <person name="Lucas S."/>
            <person name="Lapidus A."/>
            <person name="Bruce D."/>
            <person name="Goodwin L."/>
            <person name="Pitluck S."/>
            <person name="Peters L."/>
            <person name="Kyrpides N."/>
            <person name="Mavromatis K."/>
            <person name="Ivanova N."/>
            <person name="Mikailova N."/>
            <person name="Pagani I."/>
            <person name="Chertkov O."/>
            <person name="Detter J.C."/>
            <person name="Tapia R."/>
            <person name="Han C."/>
            <person name="Land M."/>
            <person name="Hauser L."/>
            <person name="Markowitz V."/>
            <person name="Cheng J.-F."/>
            <person name="Hugenholtz P."/>
            <person name="Woyke T."/>
            <person name="Wu D."/>
            <person name="Spring S."/>
            <person name="Merkhoffer B."/>
            <person name="Schneider S."/>
            <person name="Klenk H.-P."/>
            <person name="Eisen J.A."/>
        </authorList>
    </citation>
    <scope>NUCLEOTIDE SEQUENCE [LARGE SCALE GENOMIC DNA]</scope>
    <source>
        <strain evidence="2">ATCC 700085 / DSM 6578 / Z-1203</strain>
    </source>
</reference>
<dbReference type="Proteomes" id="UP000007254">
    <property type="component" value="Chromosome"/>
</dbReference>